<dbReference type="AlphaFoldDB" id="A0A835F4U3"/>
<evidence type="ECO:0000313" key="3">
    <source>
        <dbReference type="Proteomes" id="UP000636709"/>
    </source>
</evidence>
<dbReference type="InterPro" id="IPR005174">
    <property type="entry name" value="KIB1-4_b-propeller"/>
</dbReference>
<sequence length="342" mass="38800">MSPCLPLLVFHHRNGGDNVVDDNDDEMLMFSLSQQSLHKNLEHDLLAAGSAKCWPTTQGWMLLAEKDHDDTSPSSPACLWNPLTGERLPLPNIGLEENEIPRFCKCFLTHKDPSHPGCAVVLFHLAAPVLWYCHVAHGGSGWRRHAYDIGNYPIPEAYRRPTKAIISIIASFQGKLYFFKSPREMCAIDFSPARAQPTFQFFDVHRSARYPQAMSSGRDWLVDSQDQLFLVSVRFIGFDPDNIGAIYVYRMDFSSSKRARWISVRDIGDVVFLLEDANVAASCPASALGHNANQIYFMKNLKEDDADLCVFDLESNSHEITRVHQHDDLILRRKPFWIVPPN</sequence>
<name>A0A835F4U3_9POAL</name>
<evidence type="ECO:0000313" key="2">
    <source>
        <dbReference type="EMBL" id="KAF8728563.1"/>
    </source>
</evidence>
<comment type="caution">
    <text evidence="2">The sequence shown here is derived from an EMBL/GenBank/DDBJ whole genome shotgun (WGS) entry which is preliminary data.</text>
</comment>
<organism evidence="2 3">
    <name type="scientific">Digitaria exilis</name>
    <dbReference type="NCBI Taxonomy" id="1010633"/>
    <lineage>
        <taxon>Eukaryota</taxon>
        <taxon>Viridiplantae</taxon>
        <taxon>Streptophyta</taxon>
        <taxon>Embryophyta</taxon>
        <taxon>Tracheophyta</taxon>
        <taxon>Spermatophyta</taxon>
        <taxon>Magnoliopsida</taxon>
        <taxon>Liliopsida</taxon>
        <taxon>Poales</taxon>
        <taxon>Poaceae</taxon>
        <taxon>PACMAD clade</taxon>
        <taxon>Panicoideae</taxon>
        <taxon>Panicodae</taxon>
        <taxon>Paniceae</taxon>
        <taxon>Anthephorinae</taxon>
        <taxon>Digitaria</taxon>
    </lineage>
</organism>
<gene>
    <name evidence="2" type="ORF">HU200_017826</name>
</gene>
<dbReference type="OrthoDB" id="679852at2759"/>
<accession>A0A835F4U3</accession>
<feature type="domain" description="KIB1-4 beta-propeller" evidence="1">
    <location>
        <begin position="29"/>
        <end position="312"/>
    </location>
</feature>
<dbReference type="Pfam" id="PF03478">
    <property type="entry name" value="Beta-prop_KIB1-4"/>
    <property type="match status" value="1"/>
</dbReference>
<proteinExistence type="predicted"/>
<dbReference type="EMBL" id="JACEFO010001626">
    <property type="protein sequence ID" value="KAF8728563.1"/>
    <property type="molecule type" value="Genomic_DNA"/>
</dbReference>
<dbReference type="PANTHER" id="PTHR33127">
    <property type="entry name" value="TRANSMEMBRANE PROTEIN"/>
    <property type="match status" value="1"/>
</dbReference>
<keyword evidence="3" id="KW-1185">Reference proteome</keyword>
<protein>
    <recommendedName>
        <fullName evidence="1">KIB1-4 beta-propeller domain-containing protein</fullName>
    </recommendedName>
</protein>
<evidence type="ECO:0000259" key="1">
    <source>
        <dbReference type="Pfam" id="PF03478"/>
    </source>
</evidence>
<dbReference type="PANTHER" id="PTHR33127:SF33">
    <property type="entry name" value="DUF295 DOMAIN-CONTAINING PROTEIN"/>
    <property type="match status" value="1"/>
</dbReference>
<dbReference type="Proteomes" id="UP000636709">
    <property type="component" value="Unassembled WGS sequence"/>
</dbReference>
<reference evidence="2" key="1">
    <citation type="submission" date="2020-07" db="EMBL/GenBank/DDBJ databases">
        <title>Genome sequence and genetic diversity analysis of an under-domesticated orphan crop, white fonio (Digitaria exilis).</title>
        <authorList>
            <person name="Bennetzen J.L."/>
            <person name="Chen S."/>
            <person name="Ma X."/>
            <person name="Wang X."/>
            <person name="Yssel A.E.J."/>
            <person name="Chaluvadi S.R."/>
            <person name="Johnson M."/>
            <person name="Gangashetty P."/>
            <person name="Hamidou F."/>
            <person name="Sanogo M.D."/>
            <person name="Zwaenepoel A."/>
            <person name="Wallace J."/>
            <person name="Van De Peer Y."/>
            <person name="Van Deynze A."/>
        </authorList>
    </citation>
    <scope>NUCLEOTIDE SEQUENCE</scope>
    <source>
        <tissue evidence="2">Leaves</tissue>
    </source>
</reference>